<gene>
    <name evidence="1" type="ORF">K9S39_18505</name>
</gene>
<dbReference type="InterPro" id="IPR016169">
    <property type="entry name" value="FAD-bd_PCMH_sub2"/>
</dbReference>
<dbReference type="Gene3D" id="3.30.465.10">
    <property type="match status" value="1"/>
</dbReference>
<dbReference type="Gene3D" id="3.40.462.20">
    <property type="match status" value="1"/>
</dbReference>
<sequence length="187" mass="19459">MAALTGPESLRPQAAPTAPVMVVLQLNHMGGAMAAGDGAAGAVGHRDARFLLRLLSPLGAGGPQADPATDLAAVRALHDEALAAVAPWRLGRNVNFVFGAHGERAAAAARRRTEVARSLHGDGAHRRLAALKAAHDPENMFRFHPYDAGTSHPNDVGTCHPYDAGTRHAYDVGTRLPSEAGAGTRHP</sequence>
<accession>A0ABY4M7B3</accession>
<proteinExistence type="predicted"/>
<dbReference type="RefSeq" id="WP_248864455.1">
    <property type="nucleotide sequence ID" value="NZ_CP086322.1"/>
</dbReference>
<protein>
    <recommendedName>
        <fullName evidence="3">Berberine/berberine-like domain-containing protein</fullName>
    </recommendedName>
</protein>
<dbReference type="Proteomes" id="UP000830115">
    <property type="component" value="Chromosome"/>
</dbReference>
<reference evidence="1" key="1">
    <citation type="submission" date="2021-10" db="EMBL/GenBank/DDBJ databases">
        <title>Streptomyces nigrumlapis sp.nov.,an antimicrobial producing actinobacterium isolated from Black Gobi rocks.</title>
        <authorList>
            <person name="Wen Y."/>
            <person name="Zhang W."/>
            <person name="Liu X.G."/>
        </authorList>
    </citation>
    <scope>NUCLEOTIDE SEQUENCE</scope>
    <source>
        <strain evidence="1">ST13-2-2</strain>
    </source>
</reference>
<evidence type="ECO:0000313" key="1">
    <source>
        <dbReference type="EMBL" id="UQA93578.1"/>
    </source>
</evidence>
<evidence type="ECO:0000313" key="2">
    <source>
        <dbReference type="Proteomes" id="UP000830115"/>
    </source>
</evidence>
<organism evidence="1 2">
    <name type="scientific">Streptomyces halobius</name>
    <dbReference type="NCBI Taxonomy" id="2879846"/>
    <lineage>
        <taxon>Bacteria</taxon>
        <taxon>Bacillati</taxon>
        <taxon>Actinomycetota</taxon>
        <taxon>Actinomycetes</taxon>
        <taxon>Kitasatosporales</taxon>
        <taxon>Streptomycetaceae</taxon>
        <taxon>Streptomyces</taxon>
    </lineage>
</organism>
<name>A0ABY4M7B3_9ACTN</name>
<evidence type="ECO:0008006" key="3">
    <source>
        <dbReference type="Google" id="ProtNLM"/>
    </source>
</evidence>
<dbReference type="EMBL" id="CP086322">
    <property type="protein sequence ID" value="UQA93578.1"/>
    <property type="molecule type" value="Genomic_DNA"/>
</dbReference>
<keyword evidence="2" id="KW-1185">Reference proteome</keyword>